<evidence type="ECO:0000313" key="3">
    <source>
        <dbReference type="EMBL" id="CAH0113290.1"/>
    </source>
</evidence>
<dbReference type="AlphaFoldDB" id="A0A8J2WNY2"/>
<feature type="signal peptide" evidence="2">
    <location>
        <begin position="1"/>
        <end position="23"/>
    </location>
</feature>
<comment type="caution">
    <text evidence="3">The sequence shown here is derived from an EMBL/GenBank/DDBJ whole genome shotgun (WGS) entry which is preliminary data.</text>
</comment>
<dbReference type="OrthoDB" id="6342269at2759"/>
<feature type="region of interest" description="Disordered" evidence="1">
    <location>
        <begin position="131"/>
        <end position="150"/>
    </location>
</feature>
<sequence>MHNIINILAILLVLTTLMVNGQGFLPLGKLRKGPPEAMDGQSNDVYEEMERSKKVSQLPGGMAILYASAPIFSPTSKDPEGKDEVYQILPEAEAVQQGVDSRRLLEDALIEMGFPLEELTEFKNGRVRKIHSKNADGQQEDESTTGASTDDAEAILAALAGPLPYIRRGAWGRK</sequence>
<gene>
    <name evidence="3" type="ORF">DGAL_LOCUS17173</name>
</gene>
<evidence type="ECO:0000313" key="4">
    <source>
        <dbReference type="Proteomes" id="UP000789390"/>
    </source>
</evidence>
<feature type="chain" id="PRO_5035190015" evidence="2">
    <location>
        <begin position="24"/>
        <end position="174"/>
    </location>
</feature>
<dbReference type="EMBL" id="CAKKLH010000337">
    <property type="protein sequence ID" value="CAH0113290.1"/>
    <property type="molecule type" value="Genomic_DNA"/>
</dbReference>
<reference evidence="3" key="1">
    <citation type="submission" date="2021-11" db="EMBL/GenBank/DDBJ databases">
        <authorList>
            <person name="Schell T."/>
        </authorList>
    </citation>
    <scope>NUCLEOTIDE SEQUENCE</scope>
    <source>
        <strain evidence="3">M5</strain>
    </source>
</reference>
<protein>
    <submittedName>
        <fullName evidence="3">Uncharacterized protein</fullName>
    </submittedName>
</protein>
<proteinExistence type="predicted"/>
<accession>A0A8J2WNY2</accession>
<evidence type="ECO:0000256" key="1">
    <source>
        <dbReference type="SAM" id="MobiDB-lite"/>
    </source>
</evidence>
<keyword evidence="4" id="KW-1185">Reference proteome</keyword>
<evidence type="ECO:0000256" key="2">
    <source>
        <dbReference type="SAM" id="SignalP"/>
    </source>
</evidence>
<keyword evidence="2" id="KW-0732">Signal</keyword>
<dbReference type="Proteomes" id="UP000789390">
    <property type="component" value="Unassembled WGS sequence"/>
</dbReference>
<name>A0A8J2WNY2_9CRUS</name>
<organism evidence="3 4">
    <name type="scientific">Daphnia galeata</name>
    <dbReference type="NCBI Taxonomy" id="27404"/>
    <lineage>
        <taxon>Eukaryota</taxon>
        <taxon>Metazoa</taxon>
        <taxon>Ecdysozoa</taxon>
        <taxon>Arthropoda</taxon>
        <taxon>Crustacea</taxon>
        <taxon>Branchiopoda</taxon>
        <taxon>Diplostraca</taxon>
        <taxon>Cladocera</taxon>
        <taxon>Anomopoda</taxon>
        <taxon>Daphniidae</taxon>
        <taxon>Daphnia</taxon>
    </lineage>
</organism>